<feature type="transmembrane region" description="Helical" evidence="6">
    <location>
        <begin position="164"/>
        <end position="184"/>
    </location>
</feature>
<dbReference type="EMBL" id="UIGB01000001">
    <property type="protein sequence ID" value="SUU83375.1"/>
    <property type="molecule type" value="Genomic_DNA"/>
</dbReference>
<accession>A0A380W5B9</accession>
<dbReference type="Proteomes" id="UP000254343">
    <property type="component" value="Unassembled WGS sequence"/>
</dbReference>
<feature type="transmembrane region" description="Helical" evidence="6">
    <location>
        <begin position="137"/>
        <end position="158"/>
    </location>
</feature>
<dbReference type="Gene3D" id="1.20.1720.10">
    <property type="entry name" value="Multidrug resistance protein D"/>
    <property type="match status" value="1"/>
</dbReference>
<evidence type="ECO:0000256" key="4">
    <source>
        <dbReference type="ARBA" id="ARBA00022989"/>
    </source>
</evidence>
<dbReference type="SUPFAM" id="SSF103473">
    <property type="entry name" value="MFS general substrate transporter"/>
    <property type="match status" value="1"/>
</dbReference>
<dbReference type="OrthoDB" id="7375466at2"/>
<gene>
    <name evidence="7" type="primary">stp_1</name>
    <name evidence="7" type="ORF">NCTC12722_00539</name>
</gene>
<evidence type="ECO:0000256" key="2">
    <source>
        <dbReference type="ARBA" id="ARBA00022448"/>
    </source>
</evidence>
<protein>
    <submittedName>
        <fullName evidence="7">Spectinomycin tetracycline efflux pump</fullName>
    </submittedName>
</protein>
<evidence type="ECO:0000313" key="7">
    <source>
        <dbReference type="EMBL" id="SUU83375.1"/>
    </source>
</evidence>
<proteinExistence type="predicted"/>
<name>A0A380W5B9_AFIFE</name>
<dbReference type="InterPro" id="IPR011701">
    <property type="entry name" value="MFS"/>
</dbReference>
<feature type="transmembrane region" description="Helical" evidence="6">
    <location>
        <begin position="204"/>
        <end position="221"/>
    </location>
</feature>
<dbReference type="GO" id="GO:0016020">
    <property type="term" value="C:membrane"/>
    <property type="evidence" value="ECO:0007669"/>
    <property type="project" value="UniProtKB-SubCell"/>
</dbReference>
<reference evidence="7 8" key="1">
    <citation type="submission" date="2018-06" db="EMBL/GenBank/DDBJ databases">
        <authorList>
            <consortium name="Pathogen Informatics"/>
            <person name="Doyle S."/>
        </authorList>
    </citation>
    <scope>NUCLEOTIDE SEQUENCE [LARGE SCALE GENOMIC DNA]</scope>
    <source>
        <strain evidence="7 8">NCTC12722</strain>
    </source>
</reference>
<evidence type="ECO:0000256" key="6">
    <source>
        <dbReference type="SAM" id="Phobius"/>
    </source>
</evidence>
<sequence length="243" mass="25186">MVGFQKAPCKTPSAVRPAADVHSRPLGIRRRVDRLRACADCDGARGLPGVQSAAGTCLIPASLASIGTAFSGEDRGRAVGTWAAAGAIATALGPPLGGWLVDVVGWRSVFFLNALIALAALAMGIKVRPARPECSGRLDLLSPLVGVLCLGSMSYGLIAAGTSAVLRGTAFVLLALPLGALLVLREGQARHALVPPRLFRDGRFVVANAMTVVLYASLSASRRSRVLRGSRSRCRSVPASPAR</sequence>
<dbReference type="Pfam" id="PF07690">
    <property type="entry name" value="MFS_1"/>
    <property type="match status" value="1"/>
</dbReference>
<feature type="transmembrane region" description="Helical" evidence="6">
    <location>
        <begin position="104"/>
        <end position="125"/>
    </location>
</feature>
<evidence type="ECO:0000256" key="3">
    <source>
        <dbReference type="ARBA" id="ARBA00022692"/>
    </source>
</evidence>
<keyword evidence="4 6" id="KW-1133">Transmembrane helix</keyword>
<evidence type="ECO:0000256" key="5">
    <source>
        <dbReference type="ARBA" id="ARBA00023136"/>
    </source>
</evidence>
<evidence type="ECO:0000313" key="8">
    <source>
        <dbReference type="Proteomes" id="UP000254343"/>
    </source>
</evidence>
<dbReference type="AlphaFoldDB" id="A0A380W5B9"/>
<dbReference type="InterPro" id="IPR036259">
    <property type="entry name" value="MFS_trans_sf"/>
</dbReference>
<dbReference type="GO" id="GO:0022857">
    <property type="term" value="F:transmembrane transporter activity"/>
    <property type="evidence" value="ECO:0007669"/>
    <property type="project" value="InterPro"/>
</dbReference>
<dbReference type="PANTHER" id="PTHR42718">
    <property type="entry name" value="MAJOR FACILITATOR SUPERFAMILY MULTIDRUG TRANSPORTER MFSC"/>
    <property type="match status" value="1"/>
</dbReference>
<organism evidence="7 8">
    <name type="scientific">Afipia felis</name>
    <name type="common">Cat scratch disease bacillus</name>
    <dbReference type="NCBI Taxonomy" id="1035"/>
    <lineage>
        <taxon>Bacteria</taxon>
        <taxon>Pseudomonadati</taxon>
        <taxon>Pseudomonadota</taxon>
        <taxon>Alphaproteobacteria</taxon>
        <taxon>Hyphomicrobiales</taxon>
        <taxon>Nitrobacteraceae</taxon>
        <taxon>Afipia</taxon>
    </lineage>
</organism>
<dbReference type="PANTHER" id="PTHR42718:SF9">
    <property type="entry name" value="MAJOR FACILITATOR SUPERFAMILY MULTIDRUG TRANSPORTER MFSC"/>
    <property type="match status" value="1"/>
</dbReference>
<keyword evidence="2" id="KW-0813">Transport</keyword>
<comment type="subcellular location">
    <subcellularLocation>
        <location evidence="1">Membrane</location>
        <topology evidence="1">Multi-pass membrane protein</topology>
    </subcellularLocation>
</comment>
<keyword evidence="3 6" id="KW-0812">Transmembrane</keyword>
<keyword evidence="5 6" id="KW-0472">Membrane</keyword>
<evidence type="ECO:0000256" key="1">
    <source>
        <dbReference type="ARBA" id="ARBA00004141"/>
    </source>
</evidence>